<evidence type="ECO:0000313" key="2">
    <source>
        <dbReference type="EMBL" id="SCW65504.1"/>
    </source>
</evidence>
<evidence type="ECO:0000259" key="1">
    <source>
        <dbReference type="Pfam" id="PF00174"/>
    </source>
</evidence>
<proteinExistence type="predicted"/>
<sequence>MSTLFTRRRFLVGGTLGASALTLSGCDLLDQNADVANVLRSAERLTMKAQRLLQGRDALAREFDEKDISPSFRVNGTSAPDSDEYLELAEGKFTAWRLKIDGLVERPREFSLADLKALPARTQITRHDCVEGWSAIGKWTGVPLASLLRLTGLKPTARYVVLHCADELEKTLDGSGRYYESIDLIDAVHPQTILAYQMNGQDLSVGHGAPLRLRVERQLGYKQAKYIMRIELIDSFAGLWGGNGGYWEDRGYEWYAGI</sequence>
<dbReference type="PROSITE" id="PS51257">
    <property type="entry name" value="PROKAR_LIPOPROTEIN"/>
    <property type="match status" value="1"/>
</dbReference>
<dbReference type="PROSITE" id="PS51318">
    <property type="entry name" value="TAT"/>
    <property type="match status" value="1"/>
</dbReference>
<feature type="domain" description="Oxidoreductase molybdopterin-binding" evidence="1">
    <location>
        <begin position="94"/>
        <end position="234"/>
    </location>
</feature>
<dbReference type="PANTHER" id="PTHR43032:SF2">
    <property type="entry name" value="BLL0505 PROTEIN"/>
    <property type="match status" value="1"/>
</dbReference>
<evidence type="ECO:0000313" key="3">
    <source>
        <dbReference type="Proteomes" id="UP000199542"/>
    </source>
</evidence>
<protein>
    <submittedName>
        <fullName evidence="2">Oxidoreductase molybdopterin binding domain-containing protein</fullName>
    </submittedName>
</protein>
<dbReference type="AlphaFoldDB" id="A0A1G4S8I0"/>
<name>A0A1G4S8I0_9HYPH</name>
<accession>A0A1G4S8I0</accession>
<organism evidence="2 3">
    <name type="scientific">Rhizobium mongolense subsp. loessense</name>
    <dbReference type="NCBI Taxonomy" id="158890"/>
    <lineage>
        <taxon>Bacteria</taxon>
        <taxon>Pseudomonadati</taxon>
        <taxon>Pseudomonadota</taxon>
        <taxon>Alphaproteobacteria</taxon>
        <taxon>Hyphomicrobiales</taxon>
        <taxon>Rhizobiaceae</taxon>
        <taxon>Rhizobium/Agrobacterium group</taxon>
        <taxon>Rhizobium</taxon>
    </lineage>
</organism>
<dbReference type="InterPro" id="IPR006311">
    <property type="entry name" value="TAT_signal"/>
</dbReference>
<dbReference type="InterPro" id="IPR036374">
    <property type="entry name" value="OxRdtase_Mopterin-bd_sf"/>
</dbReference>
<dbReference type="PANTHER" id="PTHR43032">
    <property type="entry name" value="PROTEIN-METHIONINE-SULFOXIDE REDUCTASE"/>
    <property type="match status" value="1"/>
</dbReference>
<dbReference type="CDD" id="cd02108">
    <property type="entry name" value="bact_SO_family_Moco"/>
    <property type="match status" value="1"/>
</dbReference>
<reference evidence="2 3" key="1">
    <citation type="submission" date="2016-10" db="EMBL/GenBank/DDBJ databases">
        <authorList>
            <person name="de Groot N.N."/>
        </authorList>
    </citation>
    <scope>NUCLEOTIDE SEQUENCE [LARGE SCALE GENOMIC DNA]</scope>
    <source>
        <strain evidence="2 3">CGMCC 1.3401</strain>
    </source>
</reference>
<dbReference type="RefSeq" id="WP_092586148.1">
    <property type="nucleotide sequence ID" value="NZ_FMTM01000005.1"/>
</dbReference>
<gene>
    <name evidence="2" type="ORF">SAMN02927900_03457</name>
</gene>
<dbReference type="Proteomes" id="UP000199542">
    <property type="component" value="Unassembled WGS sequence"/>
</dbReference>
<dbReference type="Pfam" id="PF00174">
    <property type="entry name" value="Oxidored_molyb"/>
    <property type="match status" value="1"/>
</dbReference>
<dbReference type="EMBL" id="FMTM01000005">
    <property type="protein sequence ID" value="SCW65504.1"/>
    <property type="molecule type" value="Genomic_DNA"/>
</dbReference>
<dbReference type="InterPro" id="IPR000572">
    <property type="entry name" value="OxRdtase_Mopterin-bd_dom"/>
</dbReference>
<dbReference type="Gene3D" id="3.90.420.10">
    <property type="entry name" value="Oxidoreductase, molybdopterin-binding domain"/>
    <property type="match status" value="1"/>
</dbReference>
<dbReference type="SUPFAM" id="SSF56524">
    <property type="entry name" value="Oxidoreductase molybdopterin-binding domain"/>
    <property type="match status" value="1"/>
</dbReference>